<dbReference type="PROSITE" id="PS01091">
    <property type="entry name" value="TATD_3"/>
    <property type="match status" value="1"/>
</dbReference>
<evidence type="ECO:0000256" key="4">
    <source>
        <dbReference type="PIRSR" id="PIRSR005902-1"/>
    </source>
</evidence>
<dbReference type="InterPro" id="IPR018228">
    <property type="entry name" value="DNase_TatD-rel_CS"/>
</dbReference>
<keyword evidence="2 4" id="KW-0479">Metal-binding</keyword>
<feature type="binding site" evidence="4">
    <location>
        <position position="205"/>
    </location>
    <ligand>
        <name>a divalent metal cation</name>
        <dbReference type="ChEBI" id="CHEBI:60240"/>
        <label>1</label>
    </ligand>
</feature>
<dbReference type="PIRSF" id="PIRSF005902">
    <property type="entry name" value="DNase_TatD"/>
    <property type="match status" value="1"/>
</dbReference>
<dbReference type="CDD" id="cd01310">
    <property type="entry name" value="TatD_DNAse"/>
    <property type="match status" value="1"/>
</dbReference>
<dbReference type="GO" id="GO:0005829">
    <property type="term" value="C:cytosol"/>
    <property type="evidence" value="ECO:0007669"/>
    <property type="project" value="TreeGrafter"/>
</dbReference>
<protein>
    <submittedName>
        <fullName evidence="5">TatD DNase family protein</fullName>
    </submittedName>
</protein>
<accession>A0A1T5D3Q6</accession>
<dbReference type="PANTHER" id="PTHR46124">
    <property type="entry name" value="D-AMINOACYL-TRNA DEACYLASE"/>
    <property type="match status" value="1"/>
</dbReference>
<feature type="binding site" evidence="4">
    <location>
        <position position="94"/>
    </location>
    <ligand>
        <name>a divalent metal cation</name>
        <dbReference type="ChEBI" id="CHEBI:60240"/>
        <label>1</label>
    </ligand>
</feature>
<dbReference type="NCBIfam" id="TIGR00010">
    <property type="entry name" value="YchF/TatD family DNA exonuclease"/>
    <property type="match status" value="1"/>
</dbReference>
<evidence type="ECO:0000313" key="5">
    <source>
        <dbReference type="EMBL" id="SKB66388.1"/>
    </source>
</evidence>
<proteinExistence type="inferred from homology"/>
<dbReference type="Proteomes" id="UP000190852">
    <property type="component" value="Unassembled WGS sequence"/>
</dbReference>
<name>A0A1T5D3Q6_9BACT</name>
<sequence>MNLIDTHSHLYAEEFDENRDLLIHEAIESGIDKILLPNIDSTSVDRMFSLCDAYPGFVFPMMGLHPTSVDCNFEKKLEQIQSLLEIREYCAIGEIGIDLYWDKTYLKEQEIVFEEQLRWAVKMNLPVAIHTREAFPEVLQCIHNVGNDKLSGVFHSFTGNEKELDAVLELNNFKIGINGVVTYKNSTLREVLKRTSIDKIVLETDAPYLPPVPYRGKTNLPIYIWKTAEKIAEIFGLSVKETVEITRNNTLELFKIVNK</sequence>
<dbReference type="FunFam" id="3.20.20.140:FF:000005">
    <property type="entry name" value="TatD family hydrolase"/>
    <property type="match status" value="1"/>
</dbReference>
<dbReference type="SUPFAM" id="SSF51556">
    <property type="entry name" value="Metallo-dependent hydrolases"/>
    <property type="match status" value="1"/>
</dbReference>
<dbReference type="InterPro" id="IPR032466">
    <property type="entry name" value="Metal_Hydrolase"/>
</dbReference>
<dbReference type="Gene3D" id="3.20.20.140">
    <property type="entry name" value="Metal-dependent hydrolases"/>
    <property type="match status" value="1"/>
</dbReference>
<gene>
    <name evidence="5" type="ORF">SAMN05660349_02218</name>
</gene>
<organism evidence="5 6">
    <name type="scientific">Parabacteroides chartae</name>
    <dbReference type="NCBI Taxonomy" id="1037355"/>
    <lineage>
        <taxon>Bacteria</taxon>
        <taxon>Pseudomonadati</taxon>
        <taxon>Bacteroidota</taxon>
        <taxon>Bacteroidia</taxon>
        <taxon>Bacteroidales</taxon>
        <taxon>Tannerellaceae</taxon>
        <taxon>Parabacteroides</taxon>
    </lineage>
</organism>
<dbReference type="GO" id="GO:0046872">
    <property type="term" value="F:metal ion binding"/>
    <property type="evidence" value="ECO:0007669"/>
    <property type="project" value="UniProtKB-KW"/>
</dbReference>
<feature type="binding site" evidence="4">
    <location>
        <position position="130"/>
    </location>
    <ligand>
        <name>a divalent metal cation</name>
        <dbReference type="ChEBI" id="CHEBI:60240"/>
        <label>2</label>
    </ligand>
</feature>
<evidence type="ECO:0000256" key="3">
    <source>
        <dbReference type="ARBA" id="ARBA00022801"/>
    </source>
</evidence>
<dbReference type="AlphaFoldDB" id="A0A1T5D3Q6"/>
<reference evidence="6" key="1">
    <citation type="submission" date="2017-02" db="EMBL/GenBank/DDBJ databases">
        <authorList>
            <person name="Varghese N."/>
            <person name="Submissions S."/>
        </authorList>
    </citation>
    <scope>NUCLEOTIDE SEQUENCE [LARGE SCALE GENOMIC DNA]</scope>
    <source>
        <strain evidence="6">DSM 24967</strain>
    </source>
</reference>
<dbReference type="Pfam" id="PF01026">
    <property type="entry name" value="TatD_DNase"/>
    <property type="match status" value="1"/>
</dbReference>
<dbReference type="GO" id="GO:0004536">
    <property type="term" value="F:DNA nuclease activity"/>
    <property type="evidence" value="ECO:0007669"/>
    <property type="project" value="InterPro"/>
</dbReference>
<comment type="similarity">
    <text evidence="1">Belongs to the metallo-dependent hydrolases superfamily. TatD-type hydrolase family.</text>
</comment>
<dbReference type="PANTHER" id="PTHR46124:SF4">
    <property type="entry name" value="HYDROLASE TATD"/>
    <property type="match status" value="1"/>
</dbReference>
<dbReference type="RefSeq" id="WP_079683698.1">
    <property type="nucleotide sequence ID" value="NZ_FUYQ01000016.1"/>
</dbReference>
<dbReference type="EMBL" id="FUYQ01000016">
    <property type="protein sequence ID" value="SKB66388.1"/>
    <property type="molecule type" value="Genomic_DNA"/>
</dbReference>
<evidence type="ECO:0000313" key="6">
    <source>
        <dbReference type="Proteomes" id="UP000190852"/>
    </source>
</evidence>
<keyword evidence="6" id="KW-1185">Reference proteome</keyword>
<feature type="binding site" evidence="4">
    <location>
        <position position="155"/>
    </location>
    <ligand>
        <name>a divalent metal cation</name>
        <dbReference type="ChEBI" id="CHEBI:60240"/>
        <label>2</label>
    </ligand>
</feature>
<feature type="binding site" evidence="4">
    <location>
        <position position="7"/>
    </location>
    <ligand>
        <name>a divalent metal cation</name>
        <dbReference type="ChEBI" id="CHEBI:60240"/>
        <label>1</label>
    </ligand>
</feature>
<feature type="binding site" evidence="4">
    <location>
        <position position="9"/>
    </location>
    <ligand>
        <name>a divalent metal cation</name>
        <dbReference type="ChEBI" id="CHEBI:60240"/>
        <label>1</label>
    </ligand>
</feature>
<evidence type="ECO:0000256" key="1">
    <source>
        <dbReference type="ARBA" id="ARBA00009275"/>
    </source>
</evidence>
<evidence type="ECO:0000256" key="2">
    <source>
        <dbReference type="ARBA" id="ARBA00022723"/>
    </source>
</evidence>
<dbReference type="GO" id="GO:0016788">
    <property type="term" value="F:hydrolase activity, acting on ester bonds"/>
    <property type="evidence" value="ECO:0007669"/>
    <property type="project" value="InterPro"/>
</dbReference>
<keyword evidence="3" id="KW-0378">Hydrolase</keyword>
<dbReference type="InterPro" id="IPR001130">
    <property type="entry name" value="TatD-like"/>
</dbReference>
<dbReference type="InterPro" id="IPR015991">
    <property type="entry name" value="TatD/YcfH-like"/>
</dbReference>